<name>A0AAV7MC45_PLEWA</name>
<dbReference type="EMBL" id="JANPWB010000014">
    <property type="protein sequence ID" value="KAJ1098683.1"/>
    <property type="molecule type" value="Genomic_DNA"/>
</dbReference>
<feature type="region of interest" description="Disordered" evidence="1">
    <location>
        <begin position="196"/>
        <end position="218"/>
    </location>
</feature>
<dbReference type="AlphaFoldDB" id="A0AAV7MC45"/>
<gene>
    <name evidence="2" type="ORF">NDU88_003790</name>
</gene>
<dbReference type="Proteomes" id="UP001066276">
    <property type="component" value="Chromosome 10"/>
</dbReference>
<comment type="caution">
    <text evidence="2">The sequence shown here is derived from an EMBL/GenBank/DDBJ whole genome shotgun (WGS) entry which is preliminary data.</text>
</comment>
<reference evidence="2" key="1">
    <citation type="journal article" date="2022" name="bioRxiv">
        <title>Sequencing and chromosome-scale assembly of the giantPleurodeles waltlgenome.</title>
        <authorList>
            <person name="Brown T."/>
            <person name="Elewa A."/>
            <person name="Iarovenko S."/>
            <person name="Subramanian E."/>
            <person name="Araus A.J."/>
            <person name="Petzold A."/>
            <person name="Susuki M."/>
            <person name="Suzuki K.-i.T."/>
            <person name="Hayashi T."/>
            <person name="Toyoda A."/>
            <person name="Oliveira C."/>
            <person name="Osipova E."/>
            <person name="Leigh N.D."/>
            <person name="Simon A."/>
            <person name="Yun M.H."/>
        </authorList>
    </citation>
    <scope>NUCLEOTIDE SEQUENCE</scope>
    <source>
        <strain evidence="2">20211129_DDA</strain>
        <tissue evidence="2">Liver</tissue>
    </source>
</reference>
<sequence length="413" mass="44391">MRGGGARVTRRTGSFLRQRVAAMRRGSSVAMVPGAVGGETAKERKSRSQSAMGVVHPGGRMVACGVSARAYKRARIVRKVSKQAPLALESDGEREEEQCEESPLGGAAKMAAPSGKAVFESIKHNNANLGVTTDDNRLGSGQVRLDLWQQGARAYLPGCHQAHVNEQHGLALEGQRFGRPADVAVPVEVRAPPAHRVEERAQSGAVRSTTRETSVQEGEAMEPFLRATRVTPASRSASTGLVHNEEELDYEEEATAVSAPKMNKQAVQGDRQSSRREVVGGLRRGEVSGESGLLISRVSNLGRNDKNVDVAIQVETGVGLNESKAEGSLNATQPMTGTPVESQRAKDEKVLKLLRVFLLKCLQFNVLFKARYVPGVNNDLADALSRFQWQRFRGLAPGADVVSRDLMGAVPSG</sequence>
<organism evidence="2 3">
    <name type="scientific">Pleurodeles waltl</name>
    <name type="common">Iberian ribbed newt</name>
    <dbReference type="NCBI Taxonomy" id="8319"/>
    <lineage>
        <taxon>Eukaryota</taxon>
        <taxon>Metazoa</taxon>
        <taxon>Chordata</taxon>
        <taxon>Craniata</taxon>
        <taxon>Vertebrata</taxon>
        <taxon>Euteleostomi</taxon>
        <taxon>Amphibia</taxon>
        <taxon>Batrachia</taxon>
        <taxon>Caudata</taxon>
        <taxon>Salamandroidea</taxon>
        <taxon>Salamandridae</taxon>
        <taxon>Pleurodelinae</taxon>
        <taxon>Pleurodeles</taxon>
    </lineage>
</organism>
<accession>A0AAV7MC45</accession>
<protein>
    <recommendedName>
        <fullName evidence="4">RNase H type-1 domain-containing protein</fullName>
    </recommendedName>
</protein>
<evidence type="ECO:0008006" key="4">
    <source>
        <dbReference type="Google" id="ProtNLM"/>
    </source>
</evidence>
<evidence type="ECO:0000256" key="1">
    <source>
        <dbReference type="SAM" id="MobiDB-lite"/>
    </source>
</evidence>
<evidence type="ECO:0000313" key="2">
    <source>
        <dbReference type="EMBL" id="KAJ1098683.1"/>
    </source>
</evidence>
<proteinExistence type="predicted"/>
<feature type="region of interest" description="Disordered" evidence="1">
    <location>
        <begin position="87"/>
        <end position="109"/>
    </location>
</feature>
<keyword evidence="3" id="KW-1185">Reference proteome</keyword>
<feature type="compositionally biased region" description="Acidic residues" evidence="1">
    <location>
        <begin position="90"/>
        <end position="100"/>
    </location>
</feature>
<evidence type="ECO:0000313" key="3">
    <source>
        <dbReference type="Proteomes" id="UP001066276"/>
    </source>
</evidence>
<feature type="compositionally biased region" description="Polar residues" evidence="1">
    <location>
        <begin position="205"/>
        <end position="216"/>
    </location>
</feature>